<proteinExistence type="predicted"/>
<gene>
    <name evidence="1" type="ORF">BJ993_003995</name>
</gene>
<dbReference type="EMBL" id="JACBZM010000001">
    <property type="protein sequence ID" value="NYI46915.1"/>
    <property type="molecule type" value="Genomic_DNA"/>
</dbReference>
<evidence type="ECO:0000313" key="1">
    <source>
        <dbReference type="EMBL" id="NYI46915.1"/>
    </source>
</evidence>
<dbReference type="AlphaFoldDB" id="A0A7Y9ZMZ1"/>
<dbReference type="RefSeq" id="WP_051931771.1">
    <property type="nucleotide sequence ID" value="NZ_JACBZM010000001.1"/>
</dbReference>
<dbReference type="Proteomes" id="UP000562045">
    <property type="component" value="Unassembled WGS sequence"/>
</dbReference>
<protein>
    <submittedName>
        <fullName evidence="1">Putative nucleotidyltransferase</fullName>
    </submittedName>
</protein>
<name>A0A7Y9ZMZ1_9ACTN</name>
<dbReference type="InterPro" id="IPR043519">
    <property type="entry name" value="NT_sf"/>
</dbReference>
<reference evidence="1 2" key="1">
    <citation type="submission" date="2020-07" db="EMBL/GenBank/DDBJ databases">
        <title>Sequencing the genomes of 1000 actinobacteria strains.</title>
        <authorList>
            <person name="Klenk H.-P."/>
        </authorList>
    </citation>
    <scope>NUCLEOTIDE SEQUENCE [LARGE SCALE GENOMIC DNA]</scope>
    <source>
        <strain evidence="1 2">DSM 15131</strain>
    </source>
</reference>
<sequence>MVHDDASSGAARPAGVAGQDALRAALKLVAVALKEGGLPFALAGSYGIWARGGPEPDHDVDFMVAEEDALRARDLLAERDLVVVQPPEDWLFKVFVDDAMVDVIHRVGGEPLDRSRFDEAEVMEVESVQMPVLPATVLMADKLGAMEEHACNLTPVIPAARAIREQVDWAEVQRRTEGNPFAEACLVLLRRLDVAAPHRPNASHPAGAAQG</sequence>
<evidence type="ECO:0000313" key="2">
    <source>
        <dbReference type="Proteomes" id="UP000562045"/>
    </source>
</evidence>
<organism evidence="1 2">
    <name type="scientific">Nocardioides aromaticivorans</name>
    <dbReference type="NCBI Taxonomy" id="200618"/>
    <lineage>
        <taxon>Bacteria</taxon>
        <taxon>Bacillati</taxon>
        <taxon>Actinomycetota</taxon>
        <taxon>Actinomycetes</taxon>
        <taxon>Propionibacteriales</taxon>
        <taxon>Nocardioidaceae</taxon>
        <taxon>Nocardioides</taxon>
    </lineage>
</organism>
<dbReference type="Gene3D" id="3.30.460.40">
    <property type="match status" value="1"/>
</dbReference>
<keyword evidence="1" id="KW-0808">Transferase</keyword>
<dbReference type="GO" id="GO:0016740">
    <property type="term" value="F:transferase activity"/>
    <property type="evidence" value="ECO:0007669"/>
    <property type="project" value="UniProtKB-KW"/>
</dbReference>
<dbReference type="SUPFAM" id="SSF81301">
    <property type="entry name" value="Nucleotidyltransferase"/>
    <property type="match status" value="1"/>
</dbReference>
<accession>A0A7Y9ZMZ1</accession>
<comment type="caution">
    <text evidence="1">The sequence shown here is derived from an EMBL/GenBank/DDBJ whole genome shotgun (WGS) entry which is preliminary data.</text>
</comment>